<evidence type="ECO:0000256" key="1">
    <source>
        <dbReference type="SAM" id="MobiDB-lite"/>
    </source>
</evidence>
<name>A0A1F7SGN6_9BACT</name>
<sequence length="74" mass="8483">MAKGRRKFETDGYRGRPMGTPVLGEMERRIAGAVGRFLRGIEEKIMDPPMGRILERVPGTPENRSRGRRKTRRS</sequence>
<dbReference type="Proteomes" id="UP000185874">
    <property type="component" value="Unassembled WGS sequence"/>
</dbReference>
<comment type="caution">
    <text evidence="2">The sequence shown here is derived from an EMBL/GenBank/DDBJ whole genome shotgun (WGS) entry which is preliminary data.</text>
</comment>
<proteinExistence type="predicted"/>
<dbReference type="AlphaFoldDB" id="A0A1F7SGN6"/>
<evidence type="ECO:0000313" key="3">
    <source>
        <dbReference type="Proteomes" id="UP000185874"/>
    </source>
</evidence>
<organism evidence="2 3">
    <name type="scientific">Candidatus Shapirobacteria bacterium RBG_13_44_7</name>
    <dbReference type="NCBI Taxonomy" id="1802149"/>
    <lineage>
        <taxon>Bacteria</taxon>
        <taxon>Candidatus Shapironibacteriota</taxon>
    </lineage>
</organism>
<evidence type="ECO:0000313" key="2">
    <source>
        <dbReference type="EMBL" id="OGL52901.1"/>
    </source>
</evidence>
<feature type="region of interest" description="Disordered" evidence="1">
    <location>
        <begin position="49"/>
        <end position="74"/>
    </location>
</feature>
<feature type="region of interest" description="Disordered" evidence="1">
    <location>
        <begin position="1"/>
        <end position="20"/>
    </location>
</feature>
<accession>A0A1F7SGN6</accession>
<dbReference type="EMBL" id="MGDJ01000021">
    <property type="protein sequence ID" value="OGL52901.1"/>
    <property type="molecule type" value="Genomic_DNA"/>
</dbReference>
<reference evidence="2 3" key="1">
    <citation type="journal article" date="2016" name="Nat. Commun.">
        <title>Thousands of microbial genomes shed light on interconnected biogeochemical processes in an aquifer system.</title>
        <authorList>
            <person name="Anantharaman K."/>
            <person name="Brown C.T."/>
            <person name="Hug L.A."/>
            <person name="Sharon I."/>
            <person name="Castelle C.J."/>
            <person name="Probst A.J."/>
            <person name="Thomas B.C."/>
            <person name="Singh A."/>
            <person name="Wilkins M.J."/>
            <person name="Karaoz U."/>
            <person name="Brodie E.L."/>
            <person name="Williams K.H."/>
            <person name="Hubbard S.S."/>
            <person name="Banfield J.F."/>
        </authorList>
    </citation>
    <scope>NUCLEOTIDE SEQUENCE [LARGE SCALE GENOMIC DNA]</scope>
</reference>
<gene>
    <name evidence="2" type="ORF">A3K55_02175</name>
</gene>
<protein>
    <submittedName>
        <fullName evidence="2">Uncharacterized protein</fullName>
    </submittedName>
</protein>